<sequence>MESTPGGRAVDWLAAAAPDPHACRGEWEGSGRGAMLLPAGRLWDVLLVPGGLGHPAFELLSRPDLGPGRDLAAGRDLVAERDRLSRRPGGGPVYADFADGQLGFLVPVGTAARWIGTGVRSAGSGTWVALPHPAGAGRGLRWLAPPDGSGRLTDPAVLELALHEVAARLR</sequence>
<proteinExistence type="predicted"/>
<dbReference type="EMBL" id="AP035881">
    <property type="protein sequence ID" value="BFP45822.1"/>
    <property type="molecule type" value="Genomic_DNA"/>
</dbReference>
<organism evidence="1">
    <name type="scientific">Kitasatospora sp. CMC57</name>
    <dbReference type="NCBI Taxonomy" id="3231513"/>
    <lineage>
        <taxon>Bacteria</taxon>
        <taxon>Bacillati</taxon>
        <taxon>Actinomycetota</taxon>
        <taxon>Actinomycetes</taxon>
        <taxon>Kitasatosporales</taxon>
        <taxon>Streptomycetaceae</taxon>
        <taxon>Kitasatospora</taxon>
    </lineage>
</organism>
<evidence type="ECO:0000313" key="1">
    <source>
        <dbReference type="EMBL" id="BFP45822.1"/>
    </source>
</evidence>
<evidence type="ECO:0008006" key="2">
    <source>
        <dbReference type="Google" id="ProtNLM"/>
    </source>
</evidence>
<gene>
    <name evidence="1" type="ORF">KCMC57_21900</name>
</gene>
<name>A0AB33JS41_9ACTN</name>
<reference evidence="1" key="1">
    <citation type="submission" date="2024-07" db="EMBL/GenBank/DDBJ databases">
        <title>Complete genome sequences of cellulolytic bacteria, Kitasatospora sp. CMC57 and Streptomyces sp. CMC78, isolated from Japanese agricultural soil.</title>
        <authorList>
            <person name="Hashimoto T."/>
            <person name="Ito M."/>
            <person name="Iwamoto M."/>
            <person name="Fukahori D."/>
            <person name="Shoda T."/>
            <person name="Sakoda M."/>
            <person name="Morohoshi T."/>
            <person name="Mitsuboshi M."/>
            <person name="Nishizawa T."/>
        </authorList>
    </citation>
    <scope>NUCLEOTIDE SEQUENCE</scope>
    <source>
        <strain evidence="1">CMC57</strain>
    </source>
</reference>
<dbReference type="RefSeq" id="WP_407988292.1">
    <property type="nucleotide sequence ID" value="NZ_AP035881.2"/>
</dbReference>
<dbReference type="AlphaFoldDB" id="A0AB33JS41"/>
<accession>A0AB33JS41</accession>
<protein>
    <recommendedName>
        <fullName evidence="2">DNA primase/polymerase bifunctional N-terminal domain-containing protein</fullName>
    </recommendedName>
</protein>